<dbReference type="Gene3D" id="3.30.1780.10">
    <property type="entry name" value="ornithine cyclodeaminase, domain 1"/>
    <property type="match status" value="1"/>
</dbReference>
<dbReference type="AlphaFoldDB" id="A0A926NK36"/>
<evidence type="ECO:0000256" key="1">
    <source>
        <dbReference type="ARBA" id="ARBA00008903"/>
    </source>
</evidence>
<dbReference type="GO" id="GO:0019752">
    <property type="term" value="P:carboxylic acid metabolic process"/>
    <property type="evidence" value="ECO:0007669"/>
    <property type="project" value="UniProtKB-ARBA"/>
</dbReference>
<dbReference type="InterPro" id="IPR003462">
    <property type="entry name" value="ODC_Mu_crystall"/>
</dbReference>
<dbReference type="GO" id="GO:0005737">
    <property type="term" value="C:cytoplasm"/>
    <property type="evidence" value="ECO:0007669"/>
    <property type="project" value="TreeGrafter"/>
</dbReference>
<name>A0A926NK36_9BACI</name>
<dbReference type="InterPro" id="IPR036291">
    <property type="entry name" value="NAD(P)-bd_dom_sf"/>
</dbReference>
<proteinExistence type="inferred from homology"/>
<protein>
    <submittedName>
        <fullName evidence="2">Ornithine cyclodeaminase family protein</fullName>
    </submittedName>
</protein>
<dbReference type="PIRSF" id="PIRSF001439">
    <property type="entry name" value="CryM"/>
    <property type="match status" value="1"/>
</dbReference>
<keyword evidence="3" id="KW-1185">Reference proteome</keyword>
<evidence type="ECO:0000313" key="3">
    <source>
        <dbReference type="Proteomes" id="UP000626844"/>
    </source>
</evidence>
<accession>A0A926NK36</accession>
<evidence type="ECO:0000313" key="2">
    <source>
        <dbReference type="EMBL" id="MBD1382525.1"/>
    </source>
</evidence>
<sequence>MLLLNERTIRNLYTMEDCMADVEKAFRYEKEGKTVTPVRLSVPHEKEQAETLYMPSYIEPVNYSGLKVVSIFPNNAKEGRKVLQGIILLTDGLTGEHVALMDASYLTIMRTGASSGVATKYLARENAKVCAVLGTGAQSLGQIQAVMAVREIEHILLFNRTLEKAEGLKEKLHALFPNWKGTITVQQDANAAVKDADIVICSSKSSTPLFDGRSLKRGAHINGIGSYQSHMQEVDVQTLYKSGKIVVDTMEGALHEAGDLIVPIEQGLWNAQSIYGEISEIITGQKEGRTEQEEITFYKAVGIAYLDTMVAQSVYQRALAADVGETFNF</sequence>
<dbReference type="EMBL" id="JACXAI010000032">
    <property type="protein sequence ID" value="MBD1382525.1"/>
    <property type="molecule type" value="Genomic_DNA"/>
</dbReference>
<reference evidence="2" key="1">
    <citation type="submission" date="2020-09" db="EMBL/GenBank/DDBJ databases">
        <title>A novel bacterium of genus Bacillus, isolated from South China Sea.</title>
        <authorList>
            <person name="Huang H."/>
            <person name="Mo K."/>
            <person name="Hu Y."/>
        </authorList>
    </citation>
    <scope>NUCLEOTIDE SEQUENCE</scope>
    <source>
        <strain evidence="2">IB182487</strain>
    </source>
</reference>
<dbReference type="FunFam" id="3.40.50.720:FF:000311">
    <property type="entry name" value="Ornithine cyclodeaminase"/>
    <property type="match status" value="1"/>
</dbReference>
<comment type="caution">
    <text evidence="2">The sequence shown here is derived from an EMBL/GenBank/DDBJ whole genome shotgun (WGS) entry which is preliminary data.</text>
</comment>
<dbReference type="Proteomes" id="UP000626844">
    <property type="component" value="Unassembled WGS sequence"/>
</dbReference>
<dbReference type="PANTHER" id="PTHR13812">
    <property type="entry name" value="KETIMINE REDUCTASE MU-CRYSTALLIN"/>
    <property type="match status" value="1"/>
</dbReference>
<dbReference type="PANTHER" id="PTHR13812:SF19">
    <property type="entry name" value="KETIMINE REDUCTASE MU-CRYSTALLIN"/>
    <property type="match status" value="1"/>
</dbReference>
<dbReference type="SUPFAM" id="SSF51735">
    <property type="entry name" value="NAD(P)-binding Rossmann-fold domains"/>
    <property type="match status" value="1"/>
</dbReference>
<dbReference type="GO" id="GO:0016491">
    <property type="term" value="F:oxidoreductase activity"/>
    <property type="evidence" value="ECO:0007669"/>
    <property type="project" value="UniProtKB-ARBA"/>
</dbReference>
<dbReference type="Gene3D" id="3.40.50.720">
    <property type="entry name" value="NAD(P)-binding Rossmann-like Domain"/>
    <property type="match status" value="1"/>
</dbReference>
<gene>
    <name evidence="2" type="ORF">IC621_20180</name>
</gene>
<dbReference type="RefSeq" id="WP_191160805.1">
    <property type="nucleotide sequence ID" value="NZ_JACXAI010000032.1"/>
</dbReference>
<comment type="similarity">
    <text evidence="1">Belongs to the ornithine cyclodeaminase/mu-crystallin family.</text>
</comment>
<dbReference type="Pfam" id="PF02423">
    <property type="entry name" value="OCD_Mu_crystall"/>
    <property type="match status" value="1"/>
</dbReference>
<organism evidence="2 3">
    <name type="scientific">Metabacillus arenae</name>
    <dbReference type="NCBI Taxonomy" id="2771434"/>
    <lineage>
        <taxon>Bacteria</taxon>
        <taxon>Bacillati</taxon>
        <taxon>Bacillota</taxon>
        <taxon>Bacilli</taxon>
        <taxon>Bacillales</taxon>
        <taxon>Bacillaceae</taxon>
        <taxon>Metabacillus</taxon>
    </lineage>
</organism>
<dbReference type="InterPro" id="IPR023401">
    <property type="entry name" value="ODC_N"/>
</dbReference>